<dbReference type="SUPFAM" id="SSF55729">
    <property type="entry name" value="Acyl-CoA N-acyltransferases (Nat)"/>
    <property type="match status" value="1"/>
</dbReference>
<dbReference type="GO" id="GO:0030649">
    <property type="term" value="P:aminoglycoside antibiotic catabolic process"/>
    <property type="evidence" value="ECO:0007669"/>
    <property type="project" value="TreeGrafter"/>
</dbReference>
<dbReference type="RefSeq" id="WP_179167815.1">
    <property type="nucleotide sequence ID" value="NZ_CP058529.1"/>
</dbReference>
<keyword evidence="4" id="KW-1185">Reference proteome</keyword>
<dbReference type="AlphaFoldDB" id="A0A7D5KTG3"/>
<dbReference type="OrthoDB" id="212302at2157"/>
<proteinExistence type="predicted"/>
<dbReference type="Gene3D" id="3.40.630.30">
    <property type="match status" value="2"/>
</dbReference>
<evidence type="ECO:0000256" key="1">
    <source>
        <dbReference type="SAM" id="MobiDB-lite"/>
    </source>
</evidence>
<dbReference type="InterPro" id="IPR051554">
    <property type="entry name" value="Acetyltransferase_Eis"/>
</dbReference>
<dbReference type="Pfam" id="PF17668">
    <property type="entry name" value="Acetyltransf_17"/>
    <property type="match status" value="1"/>
</dbReference>
<protein>
    <submittedName>
        <fullName evidence="3">GNAT family N-acetyltransferase</fullName>
    </submittedName>
</protein>
<dbReference type="PROSITE" id="PS51186">
    <property type="entry name" value="GNAT"/>
    <property type="match status" value="1"/>
</dbReference>
<accession>A0A7D5KTG3</accession>
<dbReference type="PANTHER" id="PTHR37817:SF1">
    <property type="entry name" value="N-ACETYLTRANSFERASE EIS"/>
    <property type="match status" value="1"/>
</dbReference>
<dbReference type="GeneID" id="56027408"/>
<dbReference type="Gene3D" id="3.30.1050.10">
    <property type="entry name" value="SCP2 sterol-binding domain"/>
    <property type="match status" value="1"/>
</dbReference>
<dbReference type="Pfam" id="PF13527">
    <property type="entry name" value="Acetyltransf_9"/>
    <property type="match status" value="1"/>
</dbReference>
<dbReference type="KEGG" id="halg:HUG10_01205"/>
<sequence>MEYAAVPDDHEETYDRVLLHAFAPERGPDPDRDGPDRPASFHRRGMYEVPAGTPSAERSAEDLVTVCGYYDFSARIRGAFHPVGGVAAVASPPEHRRRGIVREMLAELHDEFRSDGVAFAALWPFEYSFYRRLGYARVNDYARLTVPPAELEGAVPPPDGEFVRLSADDWERLDGVYAAAATEPLGLDRTEDWWRYRVFRSWETDPFVYGWERDGELRGYVVYSVSDDEGEHGRTLVARELVGVDREARGHLLRFCRNHDSQVERVRLIGRDDARLFDRLTDPSAVETEVEPGPMFRLVDVSAGLSSLSYPDGVSGEVVLGVTDDHCEWNDGTVELRVDGGSATCEPTDAEPDVSLDVGALSRLAVGSHTVGRLEELGHATVTSGGGDGLETLEAAFPGTRPFLREGF</sequence>
<evidence type="ECO:0000313" key="3">
    <source>
        <dbReference type="EMBL" id="QLG26240.1"/>
    </source>
</evidence>
<reference evidence="3 4" key="1">
    <citation type="submission" date="2020-07" db="EMBL/GenBank/DDBJ databases">
        <title>Gai3-2, isolated from salt lake.</title>
        <authorList>
            <person name="Cui H."/>
            <person name="Shi X."/>
        </authorList>
    </citation>
    <scope>NUCLEOTIDE SEQUENCE [LARGE SCALE GENOMIC DNA]</scope>
    <source>
        <strain evidence="3 4">Gai3-2</strain>
    </source>
</reference>
<evidence type="ECO:0000259" key="2">
    <source>
        <dbReference type="PROSITE" id="PS51186"/>
    </source>
</evidence>
<feature type="domain" description="N-acetyltransferase" evidence="2">
    <location>
        <begin position="1"/>
        <end position="158"/>
    </location>
</feature>
<evidence type="ECO:0000313" key="4">
    <source>
        <dbReference type="Proteomes" id="UP000509750"/>
    </source>
</evidence>
<dbReference type="PANTHER" id="PTHR37817">
    <property type="entry name" value="N-ACETYLTRANSFERASE EIS"/>
    <property type="match status" value="1"/>
</dbReference>
<name>A0A7D5KTG3_9EURY</name>
<dbReference type="SUPFAM" id="SSF55718">
    <property type="entry name" value="SCP-like"/>
    <property type="match status" value="1"/>
</dbReference>
<dbReference type="Pfam" id="PF13530">
    <property type="entry name" value="SCP2_2"/>
    <property type="match status" value="1"/>
</dbReference>
<dbReference type="InterPro" id="IPR041380">
    <property type="entry name" value="Acetyltransf_17"/>
</dbReference>
<dbReference type="GO" id="GO:0034069">
    <property type="term" value="F:aminoglycoside N-acetyltransferase activity"/>
    <property type="evidence" value="ECO:0007669"/>
    <property type="project" value="TreeGrafter"/>
</dbReference>
<feature type="compositionally biased region" description="Basic and acidic residues" evidence="1">
    <location>
        <begin position="26"/>
        <end position="36"/>
    </location>
</feature>
<dbReference type="EMBL" id="CP058529">
    <property type="protein sequence ID" value="QLG26240.1"/>
    <property type="molecule type" value="Genomic_DNA"/>
</dbReference>
<gene>
    <name evidence="3" type="ORF">HUG10_01205</name>
</gene>
<dbReference type="InterPro" id="IPR000182">
    <property type="entry name" value="GNAT_dom"/>
</dbReference>
<feature type="region of interest" description="Disordered" evidence="1">
    <location>
        <begin position="22"/>
        <end position="42"/>
    </location>
</feature>
<dbReference type="InterPro" id="IPR036527">
    <property type="entry name" value="SCP2_sterol-bd_dom_sf"/>
</dbReference>
<keyword evidence="3" id="KW-0808">Transferase</keyword>
<dbReference type="Proteomes" id="UP000509750">
    <property type="component" value="Chromosome"/>
</dbReference>
<organism evidence="3 4">
    <name type="scientific">Halorarum halophilum</name>
    <dbReference type="NCBI Taxonomy" id="2743090"/>
    <lineage>
        <taxon>Archaea</taxon>
        <taxon>Methanobacteriati</taxon>
        <taxon>Methanobacteriota</taxon>
        <taxon>Stenosarchaea group</taxon>
        <taxon>Halobacteria</taxon>
        <taxon>Halobacteriales</taxon>
        <taxon>Haloferacaceae</taxon>
        <taxon>Halorarum</taxon>
    </lineage>
</organism>
<dbReference type="InterPro" id="IPR025559">
    <property type="entry name" value="Eis_dom"/>
</dbReference>
<dbReference type="InterPro" id="IPR016181">
    <property type="entry name" value="Acyl_CoA_acyltransferase"/>
</dbReference>
<dbReference type="CDD" id="cd04301">
    <property type="entry name" value="NAT_SF"/>
    <property type="match status" value="1"/>
</dbReference>